<dbReference type="GO" id="GO:0008168">
    <property type="term" value="F:methyltransferase activity"/>
    <property type="evidence" value="ECO:0007669"/>
    <property type="project" value="UniProtKB-KW"/>
</dbReference>
<keyword evidence="2 6" id="KW-0963">Cytoplasm</keyword>
<sequence length="316" mass="35435">MKWKKYRLETTTVAEDLVSAILAELGVEGVEIEDKIPLSEEEMAEMFINIGPTIEPDDGKAYVSFYLDSEADSVAILDVLMAELKSFEEVMDLGSLKLEESLTQDEDWINNWKVYFHSFAIDDVLITPSWEKTNDHKNYRHVIEIDPGTAFGTGKHETTNLCIRALKDYVKPGMQMLDIGIGSGILGLMALKFGATKVIGTDLDEQALYVTKENMEKNHIPIEDYEVLIGNLIDDEQLLKYVGTKEYQIITANIIAEVLVEMMPRVKELLAPGGIYITSGILNEKEELVSTAIRANGMKILEVNHQGEWTLIVATN</sequence>
<dbReference type="SUPFAM" id="SSF53335">
    <property type="entry name" value="S-adenosyl-L-methionine-dependent methyltransferases"/>
    <property type="match status" value="1"/>
</dbReference>
<comment type="caution">
    <text evidence="7">The sequence shown here is derived from an EMBL/GenBank/DDBJ whole genome shotgun (WGS) entry which is preliminary data.</text>
</comment>
<accession>A0ABT1EHI1</accession>
<dbReference type="Pfam" id="PF06325">
    <property type="entry name" value="PrmA"/>
    <property type="match status" value="1"/>
</dbReference>
<comment type="subcellular location">
    <subcellularLocation>
        <location evidence="6">Cytoplasm</location>
    </subcellularLocation>
</comment>
<dbReference type="InterPro" id="IPR004498">
    <property type="entry name" value="Ribosomal_PrmA_MeTrfase"/>
</dbReference>
<gene>
    <name evidence="6 7" type="primary">prmA</name>
    <name evidence="7" type="ORF">NK118_06795</name>
</gene>
<dbReference type="EMBL" id="JAMZFV010000007">
    <property type="protein sequence ID" value="MCP1109954.1"/>
    <property type="molecule type" value="Genomic_DNA"/>
</dbReference>
<evidence type="ECO:0000256" key="2">
    <source>
        <dbReference type="ARBA" id="ARBA00022490"/>
    </source>
</evidence>
<comment type="catalytic activity">
    <reaction evidence="6">
        <text>L-lysyl-[protein] + 3 S-adenosyl-L-methionine = N(6),N(6),N(6)-trimethyl-L-lysyl-[protein] + 3 S-adenosyl-L-homocysteine + 3 H(+)</text>
        <dbReference type="Rhea" id="RHEA:54192"/>
        <dbReference type="Rhea" id="RHEA-COMP:9752"/>
        <dbReference type="Rhea" id="RHEA-COMP:13826"/>
        <dbReference type="ChEBI" id="CHEBI:15378"/>
        <dbReference type="ChEBI" id="CHEBI:29969"/>
        <dbReference type="ChEBI" id="CHEBI:57856"/>
        <dbReference type="ChEBI" id="CHEBI:59789"/>
        <dbReference type="ChEBI" id="CHEBI:61961"/>
    </reaction>
</comment>
<dbReference type="CDD" id="cd02440">
    <property type="entry name" value="AdoMet_MTases"/>
    <property type="match status" value="1"/>
</dbReference>
<dbReference type="PANTHER" id="PTHR43648">
    <property type="entry name" value="ELECTRON TRANSFER FLAVOPROTEIN BETA SUBUNIT LYSINE METHYLTRANSFERASE"/>
    <property type="match status" value="1"/>
</dbReference>
<proteinExistence type="inferred from homology"/>
<dbReference type="Proteomes" id="UP001523565">
    <property type="component" value="Unassembled WGS sequence"/>
</dbReference>
<feature type="binding site" evidence="6">
    <location>
        <position position="180"/>
    </location>
    <ligand>
        <name>S-adenosyl-L-methionine</name>
        <dbReference type="ChEBI" id="CHEBI:59789"/>
    </ligand>
</feature>
<feature type="binding site" evidence="6">
    <location>
        <position position="202"/>
    </location>
    <ligand>
        <name>S-adenosyl-L-methionine</name>
        <dbReference type="ChEBI" id="CHEBI:59789"/>
    </ligand>
</feature>
<protein>
    <recommendedName>
        <fullName evidence="6">Ribosomal protein L11 methyltransferase</fullName>
        <shortName evidence="6">L11 Mtase</shortName>
        <ecNumber evidence="6">2.1.1.-</ecNumber>
    </recommendedName>
</protein>
<dbReference type="HAMAP" id="MF_00735">
    <property type="entry name" value="Methyltr_PrmA"/>
    <property type="match status" value="1"/>
</dbReference>
<keyword evidence="8" id="KW-1185">Reference proteome</keyword>
<organism evidence="7 8">
    <name type="scientific">Ohessyouella blattaphilus</name>
    <dbReference type="NCBI Taxonomy" id="2949333"/>
    <lineage>
        <taxon>Bacteria</taxon>
        <taxon>Bacillati</taxon>
        <taxon>Bacillota</taxon>
        <taxon>Clostridia</taxon>
        <taxon>Lachnospirales</taxon>
        <taxon>Lachnospiraceae</taxon>
        <taxon>Ohessyouella</taxon>
    </lineage>
</organism>
<evidence type="ECO:0000313" key="8">
    <source>
        <dbReference type="Proteomes" id="UP001523565"/>
    </source>
</evidence>
<evidence type="ECO:0000256" key="1">
    <source>
        <dbReference type="ARBA" id="ARBA00009741"/>
    </source>
</evidence>
<comment type="function">
    <text evidence="6">Methylates ribosomal protein L11.</text>
</comment>
<dbReference type="NCBIfam" id="TIGR00406">
    <property type="entry name" value="prmA"/>
    <property type="match status" value="1"/>
</dbReference>
<dbReference type="EC" id="2.1.1.-" evidence="6"/>
<keyword evidence="7" id="KW-0687">Ribonucleoprotein</keyword>
<dbReference type="InterPro" id="IPR050078">
    <property type="entry name" value="Ribosomal_L11_MeTrfase_PrmA"/>
</dbReference>
<feature type="binding site" evidence="6">
    <location>
        <position position="253"/>
    </location>
    <ligand>
        <name>S-adenosyl-L-methionine</name>
        <dbReference type="ChEBI" id="CHEBI:59789"/>
    </ligand>
</feature>
<reference evidence="7 8" key="1">
    <citation type="journal article" date="2022" name="Genome Biol. Evol.">
        <title>Host diet, physiology and behaviors set the stage for Lachnospiraceae cladogenesis.</title>
        <authorList>
            <person name="Vera-Ponce De Leon A."/>
            <person name="Schneider M."/>
            <person name="Jahnes B.C."/>
            <person name="Sadowski V."/>
            <person name="Camuy-Velez L.A."/>
            <person name="Duan J."/>
            <person name="Sabree Z.L."/>
        </authorList>
    </citation>
    <scope>NUCLEOTIDE SEQUENCE [LARGE SCALE GENOMIC DNA]</scope>
    <source>
        <strain evidence="7 8">PAL227</strain>
    </source>
</reference>
<feature type="binding site" evidence="6">
    <location>
        <position position="159"/>
    </location>
    <ligand>
        <name>S-adenosyl-L-methionine</name>
        <dbReference type="ChEBI" id="CHEBI:59789"/>
    </ligand>
</feature>
<evidence type="ECO:0000256" key="6">
    <source>
        <dbReference type="HAMAP-Rule" id="MF_00735"/>
    </source>
</evidence>
<dbReference type="PIRSF" id="PIRSF000401">
    <property type="entry name" value="RPL11_MTase"/>
    <property type="match status" value="1"/>
</dbReference>
<dbReference type="InterPro" id="IPR029063">
    <property type="entry name" value="SAM-dependent_MTases_sf"/>
</dbReference>
<keyword evidence="4 6" id="KW-0808">Transferase</keyword>
<evidence type="ECO:0000256" key="5">
    <source>
        <dbReference type="ARBA" id="ARBA00022691"/>
    </source>
</evidence>
<keyword evidence="7" id="KW-0689">Ribosomal protein</keyword>
<evidence type="ECO:0000256" key="3">
    <source>
        <dbReference type="ARBA" id="ARBA00022603"/>
    </source>
</evidence>
<dbReference type="PANTHER" id="PTHR43648:SF1">
    <property type="entry name" value="ELECTRON TRANSFER FLAVOPROTEIN BETA SUBUNIT LYSINE METHYLTRANSFERASE"/>
    <property type="match status" value="1"/>
</dbReference>
<keyword evidence="5 6" id="KW-0949">S-adenosyl-L-methionine</keyword>
<evidence type="ECO:0000256" key="4">
    <source>
        <dbReference type="ARBA" id="ARBA00022679"/>
    </source>
</evidence>
<keyword evidence="3 6" id="KW-0489">Methyltransferase</keyword>
<comment type="similarity">
    <text evidence="1 6">Belongs to the methyltransferase superfamily. PrmA family.</text>
</comment>
<dbReference type="Gene3D" id="3.40.50.150">
    <property type="entry name" value="Vaccinia Virus protein VP39"/>
    <property type="match status" value="1"/>
</dbReference>
<dbReference type="GO" id="GO:0032259">
    <property type="term" value="P:methylation"/>
    <property type="evidence" value="ECO:0007669"/>
    <property type="project" value="UniProtKB-KW"/>
</dbReference>
<dbReference type="GO" id="GO:0005840">
    <property type="term" value="C:ribosome"/>
    <property type="evidence" value="ECO:0007669"/>
    <property type="project" value="UniProtKB-KW"/>
</dbReference>
<name>A0ABT1EHI1_9FIRM</name>
<evidence type="ECO:0000313" key="7">
    <source>
        <dbReference type="EMBL" id="MCP1109954.1"/>
    </source>
</evidence>
<dbReference type="RefSeq" id="WP_262068833.1">
    <property type="nucleotide sequence ID" value="NZ_JAMXOC010000007.1"/>
</dbReference>